<feature type="domain" description="General stress protein FMN-binding split barrel" evidence="1">
    <location>
        <begin position="9"/>
        <end position="153"/>
    </location>
</feature>
<dbReference type="Proteomes" id="UP000433050">
    <property type="component" value="Unassembled WGS sequence"/>
</dbReference>
<dbReference type="InterPro" id="IPR052917">
    <property type="entry name" value="Stress-Dev_Protein"/>
</dbReference>
<protein>
    <recommendedName>
        <fullName evidence="1">General stress protein FMN-binding split barrel domain-containing protein</fullName>
    </recommendedName>
</protein>
<dbReference type="PANTHER" id="PTHR34818">
    <property type="entry name" value="PROTEIN BLI-3"/>
    <property type="match status" value="1"/>
</dbReference>
<sequence length="165" mass="18721">MDEKTTAGAVDHVWEMMDAIRTCMLVTKQGLTLRARPMHAFPSREENCVWFLSDRRGHKDEELPHDPQSALVFSDKTGRDFLSLSGESEVIEDRARIDQLWNDAAAVWWPQGRNDPNIQVLRFLPEQAEYWDGPSSSILVGLRLAAARLAGRPPELGENRKVPLD</sequence>
<evidence type="ECO:0000313" key="2">
    <source>
        <dbReference type="EMBL" id="CAA0105503.1"/>
    </source>
</evidence>
<accession>A0A5S9PM98</accession>
<dbReference type="InterPro" id="IPR012349">
    <property type="entry name" value="Split_barrel_FMN-bd"/>
</dbReference>
<gene>
    <name evidence="2" type="ORF">STARVERO_03247</name>
</gene>
<dbReference type="AlphaFoldDB" id="A0A5S9PM98"/>
<dbReference type="EMBL" id="CACSAS010000001">
    <property type="protein sequence ID" value="CAA0105503.1"/>
    <property type="molecule type" value="Genomic_DNA"/>
</dbReference>
<evidence type="ECO:0000259" key="1">
    <source>
        <dbReference type="Pfam" id="PF16242"/>
    </source>
</evidence>
<keyword evidence="3" id="KW-1185">Reference proteome</keyword>
<dbReference type="Pfam" id="PF16242">
    <property type="entry name" value="Pyrid_ox_like"/>
    <property type="match status" value="1"/>
</dbReference>
<dbReference type="SUPFAM" id="SSF50475">
    <property type="entry name" value="FMN-binding split barrel"/>
    <property type="match status" value="1"/>
</dbReference>
<dbReference type="PANTHER" id="PTHR34818:SF1">
    <property type="entry name" value="PROTEIN BLI-3"/>
    <property type="match status" value="1"/>
</dbReference>
<proteinExistence type="predicted"/>
<evidence type="ECO:0000313" key="3">
    <source>
        <dbReference type="Proteomes" id="UP000433050"/>
    </source>
</evidence>
<reference evidence="2 3" key="1">
    <citation type="submission" date="2019-12" db="EMBL/GenBank/DDBJ databases">
        <authorList>
            <person name="Reyes-Prieto M."/>
        </authorList>
    </citation>
    <scope>NUCLEOTIDE SEQUENCE [LARGE SCALE GENOMIC DNA]</scope>
    <source>
        <strain evidence="2">HF14-78462</strain>
    </source>
</reference>
<name>A0A5S9PM98_9HYPH</name>
<dbReference type="RefSeq" id="WP_159600058.1">
    <property type="nucleotide sequence ID" value="NZ_CACSAS010000001.1"/>
</dbReference>
<organism evidence="2 3">
    <name type="scientific">Starkeya nomas</name>
    <dbReference type="NCBI Taxonomy" id="2666134"/>
    <lineage>
        <taxon>Bacteria</taxon>
        <taxon>Pseudomonadati</taxon>
        <taxon>Pseudomonadota</taxon>
        <taxon>Alphaproteobacteria</taxon>
        <taxon>Hyphomicrobiales</taxon>
        <taxon>Xanthobacteraceae</taxon>
        <taxon>Starkeya</taxon>
    </lineage>
</organism>
<dbReference type="Gene3D" id="2.30.110.10">
    <property type="entry name" value="Electron Transport, Fmn-binding Protein, Chain A"/>
    <property type="match status" value="1"/>
</dbReference>
<dbReference type="InterPro" id="IPR038725">
    <property type="entry name" value="YdaG_split_barrel_FMN-bd"/>
</dbReference>